<dbReference type="Pfam" id="PF16862">
    <property type="entry name" value="Glyco_hydro_79C"/>
    <property type="match status" value="1"/>
</dbReference>
<dbReference type="SUPFAM" id="SSF51445">
    <property type="entry name" value="(Trans)glycosidases"/>
    <property type="match status" value="1"/>
</dbReference>
<sequence>MDRRSWLCGAGALALTGPGWAGSAEARLEVLPGETLNQVPPDYNGFSIETSTLENPRIYHPDNRSLVALFKRLTPSGVLRLGGNSSEFCWFKARPDATPPQIRTAGQGRADNWMPQRFHAITPQAIDHLRAFLDATGWSCIYGLNFGTGSPERDAEEAAYVARALGPRLRYFQIGNEPDFYRSDNNLLRPPGWDFADYLQEWMGIARAVIAAVPTARFGGPDVGSSADWVVRFGEQAAPLLGARLVELSGHYYAEGPPDSPDATIANLLAPDPRIAERMDAIMPVARARGLGFRMAEGNSCFRGGKAGMSNALAGALWGMDYMLDMAARGCQGINFHGGGGSEIASALGDKLPGAFNERDREIARLGTFYSPVAGNPERGYTARPLFLAMLAVQQLAGTRLVRSHFDTQGANATAYVAQAGRGWRVALVNKDAERDLTVQLQLPAAGHKQLRQAEVWRLTGPALDATEGITLAGSAVGPGAQWQPREVSRLKASHGVLSLPLPRASAAVLRLG</sequence>
<protein>
    <submittedName>
        <fullName evidence="2">Glycosyl hydrolase family 79 C-terminal domain-containing protein</fullName>
    </submittedName>
</protein>
<dbReference type="RefSeq" id="WP_347703038.1">
    <property type="nucleotide sequence ID" value="NZ_JBDPZD010000001.1"/>
</dbReference>
<reference evidence="2 3" key="1">
    <citation type="submission" date="2024-05" db="EMBL/GenBank/DDBJ databases">
        <title>Roseateles sp. DJS-2-20 16S ribosomal RNA gene Genome sequencing and assembly.</title>
        <authorList>
            <person name="Woo H."/>
        </authorList>
    </citation>
    <scope>NUCLEOTIDE SEQUENCE [LARGE SCALE GENOMIC DNA]</scope>
    <source>
        <strain evidence="2 3">DJS-2-20</strain>
    </source>
</reference>
<gene>
    <name evidence="2" type="ORF">ABDJ85_01940</name>
</gene>
<dbReference type="Proteomes" id="UP001495147">
    <property type="component" value="Unassembled WGS sequence"/>
</dbReference>
<dbReference type="PANTHER" id="PTHR36183:SF2">
    <property type="entry name" value="BETA-GLUCURONIDASE C-TERMINAL DOMAIN-CONTAINING PROTEIN"/>
    <property type="match status" value="1"/>
</dbReference>
<organism evidence="2 3">
    <name type="scientific">Roseateles paludis</name>
    <dbReference type="NCBI Taxonomy" id="3145238"/>
    <lineage>
        <taxon>Bacteria</taxon>
        <taxon>Pseudomonadati</taxon>
        <taxon>Pseudomonadota</taxon>
        <taxon>Betaproteobacteria</taxon>
        <taxon>Burkholderiales</taxon>
        <taxon>Sphaerotilaceae</taxon>
        <taxon>Roseateles</taxon>
    </lineage>
</organism>
<dbReference type="GO" id="GO:0016787">
    <property type="term" value="F:hydrolase activity"/>
    <property type="evidence" value="ECO:0007669"/>
    <property type="project" value="UniProtKB-KW"/>
</dbReference>
<proteinExistence type="predicted"/>
<keyword evidence="2" id="KW-0378">Hydrolase</keyword>
<dbReference type="EMBL" id="JBDPZD010000001">
    <property type="protein sequence ID" value="MEO3690206.1"/>
    <property type="molecule type" value="Genomic_DNA"/>
</dbReference>
<keyword evidence="3" id="KW-1185">Reference proteome</keyword>
<dbReference type="Gene3D" id="2.60.40.1180">
    <property type="entry name" value="Golgi alpha-mannosidase II"/>
    <property type="match status" value="1"/>
</dbReference>
<dbReference type="InterPro" id="IPR017853">
    <property type="entry name" value="GH"/>
</dbReference>
<evidence type="ECO:0000259" key="1">
    <source>
        <dbReference type="Pfam" id="PF16862"/>
    </source>
</evidence>
<dbReference type="InterPro" id="IPR031728">
    <property type="entry name" value="GlcAase_C"/>
</dbReference>
<accession>A0ABV0FZB2</accession>
<evidence type="ECO:0000313" key="2">
    <source>
        <dbReference type="EMBL" id="MEO3690206.1"/>
    </source>
</evidence>
<dbReference type="Gene3D" id="3.20.20.80">
    <property type="entry name" value="Glycosidases"/>
    <property type="match status" value="1"/>
</dbReference>
<comment type="caution">
    <text evidence="2">The sequence shown here is derived from an EMBL/GenBank/DDBJ whole genome shotgun (WGS) entry which is preliminary data.</text>
</comment>
<dbReference type="SUPFAM" id="SSF51011">
    <property type="entry name" value="Glycosyl hydrolase domain"/>
    <property type="match status" value="1"/>
</dbReference>
<evidence type="ECO:0000313" key="3">
    <source>
        <dbReference type="Proteomes" id="UP001495147"/>
    </source>
</evidence>
<dbReference type="PANTHER" id="PTHR36183">
    <property type="entry name" value="BETA-GLUCURONIDASE"/>
    <property type="match status" value="1"/>
</dbReference>
<dbReference type="InterPro" id="IPR013780">
    <property type="entry name" value="Glyco_hydro_b"/>
</dbReference>
<name>A0ABV0FZB2_9BURK</name>
<dbReference type="InterPro" id="IPR052974">
    <property type="entry name" value="GH79_Enzymes"/>
</dbReference>
<feature type="domain" description="Beta-glucuronidase C-terminal" evidence="1">
    <location>
        <begin position="415"/>
        <end position="509"/>
    </location>
</feature>